<dbReference type="Proteomes" id="UP000005867">
    <property type="component" value="Chromosome"/>
</dbReference>
<dbReference type="EMBL" id="CP003098">
    <property type="protein sequence ID" value="AET32673.1"/>
    <property type="molecule type" value="Genomic_DNA"/>
</dbReference>
<proteinExistence type="predicted"/>
<reference evidence="1 2" key="1">
    <citation type="journal article" date="2012" name="J. Bacteriol.">
        <title>Complete genome sequence of strain 1860, a crenarchaeon of the genus pyrobaculum able to grow with various electron acceptors.</title>
        <authorList>
            <person name="Mardanov A.V."/>
            <person name="Gumerov V.M."/>
            <person name="Slobodkina G.B."/>
            <person name="Beletsky A.V."/>
            <person name="Bonch-Osmolovskaya E.A."/>
            <person name="Ravin N.V."/>
            <person name="Skryabin K.G."/>
        </authorList>
    </citation>
    <scope>NUCLEOTIDE SEQUENCE [LARGE SCALE GENOMIC DNA]</scope>
    <source>
        <strain evidence="1 2">1860</strain>
    </source>
</reference>
<dbReference type="HOGENOM" id="CLU_2115568_0_0_2"/>
<dbReference type="OrthoDB" id="28675at2157"/>
<name>G7VCY4_9CREN</name>
<accession>G7VCY4</accession>
<organism evidence="1 2">
    <name type="scientific">Pyrobaculum ferrireducens</name>
    <dbReference type="NCBI Taxonomy" id="1104324"/>
    <lineage>
        <taxon>Archaea</taxon>
        <taxon>Thermoproteota</taxon>
        <taxon>Thermoprotei</taxon>
        <taxon>Thermoproteales</taxon>
        <taxon>Thermoproteaceae</taxon>
        <taxon>Pyrobaculum</taxon>
    </lineage>
</organism>
<gene>
    <name evidence="1" type="ORF">P186_1244</name>
</gene>
<dbReference type="eggNOG" id="arCOG05687">
    <property type="taxonomic scope" value="Archaea"/>
</dbReference>
<dbReference type="RefSeq" id="WP_014288501.1">
    <property type="nucleotide sequence ID" value="NC_016645.1"/>
</dbReference>
<keyword evidence="2" id="KW-1185">Reference proteome</keyword>
<dbReference type="GeneID" id="11595499"/>
<dbReference type="AlphaFoldDB" id="G7VCY4"/>
<evidence type="ECO:0000313" key="1">
    <source>
        <dbReference type="EMBL" id="AET32673.1"/>
    </source>
</evidence>
<dbReference type="BioCyc" id="PSP1104324:GJSN-1216-MONOMER"/>
<protein>
    <submittedName>
        <fullName evidence="1">Uncharacterized protein</fullName>
    </submittedName>
</protein>
<sequence length="113" mass="12732">MDIKQLVATVASVATNADLNTIYALVMLAVEELKLKLDVSITLVEEALRQLVEEGYLIEYEEATLDLSKRTRKYIATEKLSQVAGKPPPKTAQVAKMRYVTPTFYYLLNHAKK</sequence>
<evidence type="ECO:0000313" key="2">
    <source>
        <dbReference type="Proteomes" id="UP000005867"/>
    </source>
</evidence>
<dbReference type="KEGG" id="pyr:P186_1244"/>
<dbReference type="STRING" id="1104324.P186_1244"/>